<dbReference type="EMBL" id="CP030840">
    <property type="protein sequence ID" value="AXC15617.1"/>
    <property type="molecule type" value="Genomic_DNA"/>
</dbReference>
<dbReference type="Gene3D" id="1.20.1600.10">
    <property type="entry name" value="Outer membrane efflux proteins (OEP)"/>
    <property type="match status" value="1"/>
</dbReference>
<dbReference type="SUPFAM" id="SSF56954">
    <property type="entry name" value="Outer membrane efflux proteins (OEP)"/>
    <property type="match status" value="1"/>
</dbReference>
<proteinExistence type="inferred from homology"/>
<reference evidence="4 5" key="1">
    <citation type="journal article" date="2018" name="Front. Microbiol.">
        <title>Hydrolytic Capabilities as a Key to Environmental Success: Chitinolytic and Cellulolytic Acidobacteria From Acidic Sub-arctic Soils and Boreal Peatlands.</title>
        <authorList>
            <person name="Belova S.E."/>
            <person name="Ravin N.V."/>
            <person name="Pankratov T.A."/>
            <person name="Rakitin A.L."/>
            <person name="Ivanova A.A."/>
            <person name="Beletsky A.V."/>
            <person name="Mardanov A.V."/>
            <person name="Sinninghe Damste J.S."/>
            <person name="Dedysh S.N."/>
        </authorList>
    </citation>
    <scope>NUCLEOTIDE SEQUENCE [LARGE SCALE GENOMIC DNA]</scope>
    <source>
        <strain evidence="4 5">SBC82</strain>
    </source>
</reference>
<keyword evidence="2" id="KW-0564">Palmitate</keyword>
<dbReference type="PANTHER" id="PTHR30203">
    <property type="entry name" value="OUTER MEMBRANE CATION EFFLUX PROTEIN"/>
    <property type="match status" value="1"/>
</dbReference>
<keyword evidence="3" id="KW-0175">Coiled coil</keyword>
<comment type="subcellular location">
    <subcellularLocation>
        <location evidence="2">Cell membrane</location>
        <topology evidence="2">Lipid-anchor</topology>
    </subcellularLocation>
</comment>
<dbReference type="Gene3D" id="2.20.200.10">
    <property type="entry name" value="Outer membrane efflux proteins (OEP)"/>
    <property type="match status" value="1"/>
</dbReference>
<organism evidence="4 5">
    <name type="scientific">Acidisarcina polymorpha</name>
    <dbReference type="NCBI Taxonomy" id="2211140"/>
    <lineage>
        <taxon>Bacteria</taxon>
        <taxon>Pseudomonadati</taxon>
        <taxon>Acidobacteriota</taxon>
        <taxon>Terriglobia</taxon>
        <taxon>Terriglobales</taxon>
        <taxon>Acidobacteriaceae</taxon>
        <taxon>Acidisarcina</taxon>
    </lineage>
</organism>
<dbReference type="AlphaFoldDB" id="A0A2Z5G9V0"/>
<sequence>MASILTHSGFRFRAFHSFDQIIWPASAYSLLTMDDDFQYSSLTMNSRDRSRQLESKFPRSSEFSRQHVAAVSFAGRLGLALTLTAAISGCRVGPNYHAPSVQLQPFHNAPSIEARTDAPPAPSLDQWWVGFQDPKLTEVVQRSLAENLDLAAALTRVQQARAVAKGAGAARLPAGSLSASTTSLRQSLESPFGRISPVIPGYQRDQNYYDLGISASWETDLFGSLRRGAEAATAEAQAAEAMRTGTRISIAAEAADAYLQIRGAQARLSFAHEQIETDQHLVDLVRQRKDAGVASDRELAQAEALLSGAKATIPLLDTVLESELNRLDVLMGAQPGTYAADLKVVADIPVVPSIPNTAAPMDLLRRRPDIIAAEREVAASNARIGQSLAEYYPKLSLSGIVGSEALAPAHLFEQQGFQSIGVAGLRWRLFDFGRVDAEVKQARGANAEALLRYRSSVLHAAEDVEDAFTLLAQSENRRSELLLEIAQLQRVRDRSQESYNAGVIGLTDVLDADRQLLAAKDELAVSREGAARAAVGSFRALGGGWQP</sequence>
<gene>
    <name evidence="4" type="ORF">ACPOL_6387</name>
</gene>
<evidence type="ECO:0000256" key="2">
    <source>
        <dbReference type="RuleBase" id="RU362097"/>
    </source>
</evidence>
<keyword evidence="2" id="KW-0472">Membrane</keyword>
<keyword evidence="2" id="KW-1134">Transmembrane beta strand</keyword>
<dbReference type="InterPro" id="IPR003423">
    <property type="entry name" value="OMP_efflux"/>
</dbReference>
<dbReference type="InterPro" id="IPR010131">
    <property type="entry name" value="MdtP/NodT-like"/>
</dbReference>
<keyword evidence="5" id="KW-1185">Reference proteome</keyword>
<dbReference type="PANTHER" id="PTHR30203:SF25">
    <property type="entry name" value="OUTER MEMBRANE PROTEIN-RELATED"/>
    <property type="match status" value="1"/>
</dbReference>
<evidence type="ECO:0000256" key="1">
    <source>
        <dbReference type="ARBA" id="ARBA00007613"/>
    </source>
</evidence>
<accession>A0A2Z5G9V0</accession>
<dbReference type="GO" id="GO:0005886">
    <property type="term" value="C:plasma membrane"/>
    <property type="evidence" value="ECO:0007669"/>
    <property type="project" value="UniProtKB-SubCell"/>
</dbReference>
<dbReference type="KEGG" id="abas:ACPOL_6387"/>
<evidence type="ECO:0000313" key="4">
    <source>
        <dbReference type="EMBL" id="AXC15617.1"/>
    </source>
</evidence>
<dbReference type="GO" id="GO:0015562">
    <property type="term" value="F:efflux transmembrane transporter activity"/>
    <property type="evidence" value="ECO:0007669"/>
    <property type="project" value="InterPro"/>
</dbReference>
<keyword evidence="2" id="KW-0449">Lipoprotein</keyword>
<evidence type="ECO:0000313" key="5">
    <source>
        <dbReference type="Proteomes" id="UP000253606"/>
    </source>
</evidence>
<dbReference type="NCBIfam" id="TIGR01845">
    <property type="entry name" value="outer_NodT"/>
    <property type="match status" value="1"/>
</dbReference>
<keyword evidence="2" id="KW-0812">Transmembrane</keyword>
<name>A0A2Z5G9V0_9BACT</name>
<dbReference type="Proteomes" id="UP000253606">
    <property type="component" value="Chromosome"/>
</dbReference>
<protein>
    <submittedName>
        <fullName evidence="4">Outer membrane component of tripartite multidrug resistance system</fullName>
    </submittedName>
</protein>
<feature type="coiled-coil region" evidence="3">
    <location>
        <begin position="471"/>
        <end position="498"/>
    </location>
</feature>
<evidence type="ECO:0000256" key="3">
    <source>
        <dbReference type="SAM" id="Coils"/>
    </source>
</evidence>
<dbReference type="Pfam" id="PF02321">
    <property type="entry name" value="OEP"/>
    <property type="match status" value="2"/>
</dbReference>
<comment type="similarity">
    <text evidence="1 2">Belongs to the outer membrane factor (OMF) (TC 1.B.17) family.</text>
</comment>